<accession>A0A6H1TW91</accession>
<dbReference type="Proteomes" id="UP000500857">
    <property type="component" value="Chromosome"/>
</dbReference>
<organism evidence="2 3">
    <name type="scientific">Oxynema aestuarii AP17</name>
    <dbReference type="NCBI Taxonomy" id="2064643"/>
    <lineage>
        <taxon>Bacteria</taxon>
        <taxon>Bacillati</taxon>
        <taxon>Cyanobacteriota</taxon>
        <taxon>Cyanophyceae</taxon>
        <taxon>Oscillatoriophycideae</taxon>
        <taxon>Oscillatoriales</taxon>
        <taxon>Oscillatoriaceae</taxon>
        <taxon>Oxynema</taxon>
        <taxon>Oxynema aestuarii</taxon>
    </lineage>
</organism>
<dbReference type="Pfam" id="PF13424">
    <property type="entry name" value="TPR_12"/>
    <property type="match status" value="1"/>
</dbReference>
<dbReference type="InterPro" id="IPR037919">
    <property type="entry name" value="OGT"/>
</dbReference>
<evidence type="ECO:0000256" key="1">
    <source>
        <dbReference type="PROSITE-ProRule" id="PRU00339"/>
    </source>
</evidence>
<dbReference type="InterPro" id="IPR011990">
    <property type="entry name" value="TPR-like_helical_dom_sf"/>
</dbReference>
<dbReference type="EMBL" id="CP051167">
    <property type="protein sequence ID" value="QIZ70841.1"/>
    <property type="molecule type" value="Genomic_DNA"/>
</dbReference>
<feature type="repeat" description="TPR" evidence="1">
    <location>
        <begin position="392"/>
        <end position="425"/>
    </location>
</feature>
<dbReference type="SMART" id="SM00028">
    <property type="entry name" value="TPR"/>
    <property type="match status" value="4"/>
</dbReference>
<dbReference type="PANTHER" id="PTHR44366:SF1">
    <property type="entry name" value="UDP-N-ACETYLGLUCOSAMINE--PEPTIDE N-ACETYLGLUCOSAMINYLTRANSFERASE 110 KDA SUBUNIT"/>
    <property type="match status" value="1"/>
</dbReference>
<dbReference type="Pfam" id="PF13578">
    <property type="entry name" value="Methyltransf_24"/>
    <property type="match status" value="1"/>
</dbReference>
<dbReference type="GO" id="GO:0097363">
    <property type="term" value="F:protein O-acetylglucosaminyltransferase activity"/>
    <property type="evidence" value="ECO:0007669"/>
    <property type="project" value="TreeGrafter"/>
</dbReference>
<sequence length="442" mass="50626">MDYQKFITQLPTLYEDWGTDTVKPKSPRFDRVLEQVESMTTTTVMQLLNFAVECMEEGEYYCEIGTYQGSTLIGALLDRDDRHAYAVDNFSELDDPGETLDLLQQNLSQFNLKDRVIFQNQDFEEFLLELPQKINGRIGVYFYDCAYDYRSQLVGLLSIKSILADRALIVLNNSNWKTVQQAQKDFVVAHPQCQVLLELSASGAAYPSFGNGILILSWDASRRDRPSSAKARQQMTPAALRSLYPLDELARHQADLERLYQEAIRCQQQQDLDLAQVKYRQYLLWHPEAVDAWLNLAEVARQKGDNLEAIAALLKALEQQGNCSNIHDRLGQVLEQLDRLPRAIAAYRKAIDLDANALKTYDRLGQLLQKMGDLEGAEKCYRQAIATHPKTAEIYLYFGQFLTQTDRIEEAISIYKQAVRLAPHKRECLEKLESAIARRESH</sequence>
<dbReference type="PANTHER" id="PTHR44366">
    <property type="entry name" value="UDP-N-ACETYLGLUCOSAMINE--PEPTIDE N-ACETYLGLUCOSAMINYLTRANSFERASE 110 KDA SUBUNIT"/>
    <property type="match status" value="1"/>
</dbReference>
<reference evidence="2 3" key="1">
    <citation type="submission" date="2020-04" db="EMBL/GenBank/DDBJ databases">
        <authorList>
            <person name="Basu S."/>
            <person name="Maruthanayagam V."/>
            <person name="Chakraborty S."/>
            <person name="Pramanik A."/>
            <person name="Mukherjee J."/>
            <person name="Brink B."/>
        </authorList>
    </citation>
    <scope>NUCLEOTIDE SEQUENCE [LARGE SCALE GENOMIC DNA]</scope>
    <source>
        <strain evidence="2 3">AP17</strain>
    </source>
</reference>
<gene>
    <name evidence="2" type="ORF">HCG48_09800</name>
</gene>
<keyword evidence="3" id="KW-1185">Reference proteome</keyword>
<evidence type="ECO:0000313" key="2">
    <source>
        <dbReference type="EMBL" id="QIZ70841.1"/>
    </source>
</evidence>
<dbReference type="RefSeq" id="WP_168568996.1">
    <property type="nucleotide sequence ID" value="NZ_CP051167.1"/>
</dbReference>
<dbReference type="PROSITE" id="PS50005">
    <property type="entry name" value="TPR"/>
    <property type="match status" value="3"/>
</dbReference>
<name>A0A6H1TW91_9CYAN</name>
<dbReference type="SUPFAM" id="SSF53335">
    <property type="entry name" value="S-adenosyl-L-methionine-dependent methyltransferases"/>
    <property type="match status" value="1"/>
</dbReference>
<dbReference type="AlphaFoldDB" id="A0A6H1TW91"/>
<dbReference type="PROSITE" id="PS50293">
    <property type="entry name" value="TPR_REGION"/>
    <property type="match status" value="1"/>
</dbReference>
<proteinExistence type="predicted"/>
<dbReference type="GO" id="GO:0006493">
    <property type="term" value="P:protein O-linked glycosylation"/>
    <property type="evidence" value="ECO:0007669"/>
    <property type="project" value="InterPro"/>
</dbReference>
<dbReference type="InterPro" id="IPR029063">
    <property type="entry name" value="SAM-dependent_MTases_sf"/>
</dbReference>
<keyword evidence="1" id="KW-0802">TPR repeat</keyword>
<protein>
    <submittedName>
        <fullName evidence="2">Tetratricopeptide repeat protein</fullName>
    </submittedName>
</protein>
<dbReference type="InterPro" id="IPR019734">
    <property type="entry name" value="TPR_rpt"/>
</dbReference>
<dbReference type="KEGG" id="oxy:HCG48_09800"/>
<feature type="repeat" description="TPR" evidence="1">
    <location>
        <begin position="358"/>
        <end position="391"/>
    </location>
</feature>
<dbReference type="SUPFAM" id="SSF48452">
    <property type="entry name" value="TPR-like"/>
    <property type="match status" value="1"/>
</dbReference>
<dbReference type="Gene3D" id="3.40.50.150">
    <property type="entry name" value="Vaccinia Virus protein VP39"/>
    <property type="match status" value="1"/>
</dbReference>
<dbReference type="Gene3D" id="1.25.40.10">
    <property type="entry name" value="Tetratricopeptide repeat domain"/>
    <property type="match status" value="2"/>
</dbReference>
<evidence type="ECO:0000313" key="3">
    <source>
        <dbReference type="Proteomes" id="UP000500857"/>
    </source>
</evidence>
<dbReference type="Pfam" id="PF13432">
    <property type="entry name" value="TPR_16"/>
    <property type="match status" value="1"/>
</dbReference>
<feature type="repeat" description="TPR" evidence="1">
    <location>
        <begin position="324"/>
        <end position="357"/>
    </location>
</feature>